<dbReference type="AlphaFoldDB" id="A0A1R2C4J5"/>
<proteinExistence type="predicted"/>
<reference evidence="2 3" key="1">
    <citation type="submission" date="2016-11" db="EMBL/GenBank/DDBJ databases">
        <title>The macronuclear genome of Stentor coeruleus: a giant cell with tiny introns.</title>
        <authorList>
            <person name="Slabodnick M."/>
            <person name="Ruby J.G."/>
            <person name="Reiff S.B."/>
            <person name="Swart E.C."/>
            <person name="Gosai S."/>
            <person name="Prabakaran S."/>
            <person name="Witkowska E."/>
            <person name="Larue G.E."/>
            <person name="Fisher S."/>
            <person name="Freeman R.M."/>
            <person name="Gunawardena J."/>
            <person name="Chu W."/>
            <person name="Stover N.A."/>
            <person name="Gregory B.D."/>
            <person name="Nowacki M."/>
            <person name="Derisi J."/>
            <person name="Roy S.W."/>
            <person name="Marshall W.F."/>
            <person name="Sood P."/>
        </authorList>
    </citation>
    <scope>NUCLEOTIDE SEQUENCE [LARGE SCALE GENOMIC DNA]</scope>
    <source>
        <strain evidence="2">WM001</strain>
    </source>
</reference>
<dbReference type="Proteomes" id="UP000187209">
    <property type="component" value="Unassembled WGS sequence"/>
</dbReference>
<protein>
    <recommendedName>
        <fullName evidence="4">EF-hand domain-containing protein</fullName>
    </recommendedName>
</protein>
<feature type="compositionally biased region" description="Basic and acidic residues" evidence="1">
    <location>
        <begin position="274"/>
        <end position="290"/>
    </location>
</feature>
<dbReference type="Gene3D" id="1.10.238.10">
    <property type="entry name" value="EF-hand"/>
    <property type="match status" value="1"/>
</dbReference>
<sequence>MGCSGSVILVNSERFTQSREEKILSNLELNLPFSHKKTRELVNTFRLNSYSGYLTSLQLARAINDLSWTSYMQSKNNSISRIVGLLANDGKTPVMSLCFLSILLGKATVENKAQILFSLIDIEACGEIYEDKLRSALIMLFKISVEVLPCLALDSQSLTAEEVRGYTMILKRKEKTFVQKVIKEIMQDERGIRSREFVQRICALEDFRDFLTARGIRSLVSGDLVPSPLIQVELENLEPETPEIITQEIKNDEDPESPTLDYTSSEESSDDFDILIHKKEPKMLTPEKKPIKPKPLGKGMQKPPRPTRSRGSSAHAKPGPNILESSSSPKALNPTTFFQNNEKLLSPPQTDKEVWSNGGEKKTVKKVRCSSTFGRKDEGVVLKYNFKGKIVEIEVKSWEDPIKVAHNFSVKNSLGKRERNSIALMLTKLIKSQD</sequence>
<feature type="compositionally biased region" description="Basic and acidic residues" evidence="1">
    <location>
        <begin position="350"/>
        <end position="361"/>
    </location>
</feature>
<dbReference type="EMBL" id="MPUH01000287">
    <property type="protein sequence ID" value="OMJ83917.1"/>
    <property type="molecule type" value="Genomic_DNA"/>
</dbReference>
<accession>A0A1R2C4J5</accession>
<organism evidence="2 3">
    <name type="scientific">Stentor coeruleus</name>
    <dbReference type="NCBI Taxonomy" id="5963"/>
    <lineage>
        <taxon>Eukaryota</taxon>
        <taxon>Sar</taxon>
        <taxon>Alveolata</taxon>
        <taxon>Ciliophora</taxon>
        <taxon>Postciliodesmatophora</taxon>
        <taxon>Heterotrichea</taxon>
        <taxon>Heterotrichida</taxon>
        <taxon>Stentoridae</taxon>
        <taxon>Stentor</taxon>
    </lineage>
</organism>
<feature type="region of interest" description="Disordered" evidence="1">
    <location>
        <begin position="246"/>
        <end position="361"/>
    </location>
</feature>
<name>A0A1R2C4J5_9CILI</name>
<evidence type="ECO:0000256" key="1">
    <source>
        <dbReference type="SAM" id="MobiDB-lite"/>
    </source>
</evidence>
<comment type="caution">
    <text evidence="2">The sequence shown here is derived from an EMBL/GenBank/DDBJ whole genome shotgun (WGS) entry which is preliminary data.</text>
</comment>
<keyword evidence="3" id="KW-1185">Reference proteome</keyword>
<gene>
    <name evidence="2" type="ORF">SteCoe_15077</name>
</gene>
<evidence type="ECO:0000313" key="3">
    <source>
        <dbReference type="Proteomes" id="UP000187209"/>
    </source>
</evidence>
<evidence type="ECO:0000313" key="2">
    <source>
        <dbReference type="EMBL" id="OMJ83917.1"/>
    </source>
</evidence>
<evidence type="ECO:0008006" key="4">
    <source>
        <dbReference type="Google" id="ProtNLM"/>
    </source>
</evidence>
<feature type="compositionally biased region" description="Polar residues" evidence="1">
    <location>
        <begin position="323"/>
        <end position="349"/>
    </location>
</feature>